<reference evidence="2" key="1">
    <citation type="submission" date="2023-07" db="EMBL/GenBank/DDBJ databases">
        <authorList>
            <person name="de Witt J."/>
        </authorList>
    </citation>
    <scope>NUCLEOTIDE SEQUENCE [LARGE SCALE GENOMIC DNA]</scope>
    <source>
        <strain evidence="2">FZJ</strain>
    </source>
</reference>
<gene>
    <name evidence="1" type="ORF">RED13_000244</name>
</gene>
<comment type="caution">
    <text evidence="1">The sequence shown here is derived from an EMBL/GenBank/DDBJ whole genome shotgun (WGS) entry which is preliminary data.</text>
</comment>
<name>A0ABU5C313_9GAMM</name>
<sequence length="217" mass="23911">MSKYSFPASYPQDTPAPANLSIVIRDYWDGTQQRLGGANSNEAEPLCLECDLLIAIDAPAQLLGLKNAPEIYLDPFGSPLRNLDGTAWQIRSAQEMSPSEFSIWSHEVADLITRLVLEQGIVCIDLVDLALILSQGTQPLRCLICDWPNPHRLPDALQGRTFKYALWGLFAASGQLDMALFEKANALFDQIGFPDGMYVGAARIQSVDVPRLMFIGV</sequence>
<accession>A0ABU5C313</accession>
<dbReference type="Proteomes" id="UP001281217">
    <property type="component" value="Unassembled WGS sequence"/>
</dbReference>
<proteinExistence type="predicted"/>
<evidence type="ECO:0000313" key="2">
    <source>
        <dbReference type="Proteomes" id="UP001281217"/>
    </source>
</evidence>
<dbReference type="EMBL" id="JAVRDO010000013">
    <property type="protein sequence ID" value="MDX9688696.1"/>
    <property type="molecule type" value="Genomic_DNA"/>
</dbReference>
<organism evidence="1 2">
    <name type="scientific">Halopseudomonas formosensis</name>
    <dbReference type="NCBI Taxonomy" id="1002526"/>
    <lineage>
        <taxon>Bacteria</taxon>
        <taxon>Pseudomonadati</taxon>
        <taxon>Pseudomonadota</taxon>
        <taxon>Gammaproteobacteria</taxon>
        <taxon>Pseudomonadales</taxon>
        <taxon>Pseudomonadaceae</taxon>
        <taxon>Halopseudomonas</taxon>
    </lineage>
</organism>
<protein>
    <submittedName>
        <fullName evidence="1">Uncharacterized protein</fullName>
    </submittedName>
</protein>
<dbReference type="RefSeq" id="WP_320332032.1">
    <property type="nucleotide sequence ID" value="NZ_JAVRDO010000013.1"/>
</dbReference>
<keyword evidence="2" id="KW-1185">Reference proteome</keyword>
<evidence type="ECO:0000313" key="1">
    <source>
        <dbReference type="EMBL" id="MDX9688696.1"/>
    </source>
</evidence>